<evidence type="ECO:0008006" key="5">
    <source>
        <dbReference type="Google" id="ProtNLM"/>
    </source>
</evidence>
<evidence type="ECO:0000313" key="4">
    <source>
        <dbReference type="EMBL" id="GAH04823.1"/>
    </source>
</evidence>
<dbReference type="EMBL" id="BART01023235">
    <property type="protein sequence ID" value="GAH04823.1"/>
    <property type="molecule type" value="Genomic_DNA"/>
</dbReference>
<reference evidence="4" key="1">
    <citation type="journal article" date="2014" name="Front. Microbiol.">
        <title>High frequency of phylogenetically diverse reductive dehalogenase-homologous genes in deep subseafloor sedimentary metagenomes.</title>
        <authorList>
            <person name="Kawai M."/>
            <person name="Futagami T."/>
            <person name="Toyoda A."/>
            <person name="Takaki Y."/>
            <person name="Nishi S."/>
            <person name="Hori S."/>
            <person name="Arai W."/>
            <person name="Tsubouchi T."/>
            <person name="Morono Y."/>
            <person name="Uchiyama I."/>
            <person name="Ito T."/>
            <person name="Fujiyama A."/>
            <person name="Inagaki F."/>
            <person name="Takami H."/>
        </authorList>
    </citation>
    <scope>NUCLEOTIDE SEQUENCE</scope>
    <source>
        <strain evidence="4">Expedition CK06-06</strain>
    </source>
</reference>
<gene>
    <name evidence="4" type="ORF">S01H4_42331</name>
</gene>
<keyword evidence="1" id="KW-0808">Transferase</keyword>
<feature type="domain" description="Glycosyl transferase family 1" evidence="2">
    <location>
        <begin position="134"/>
        <end position="285"/>
    </location>
</feature>
<proteinExistence type="predicted"/>
<dbReference type="GO" id="GO:0009103">
    <property type="term" value="P:lipopolysaccharide biosynthetic process"/>
    <property type="evidence" value="ECO:0007669"/>
    <property type="project" value="TreeGrafter"/>
</dbReference>
<dbReference type="CDD" id="cd03801">
    <property type="entry name" value="GT4_PimA-like"/>
    <property type="match status" value="1"/>
</dbReference>
<evidence type="ECO:0000259" key="3">
    <source>
        <dbReference type="Pfam" id="PF13439"/>
    </source>
</evidence>
<organism evidence="4">
    <name type="scientific">marine sediment metagenome</name>
    <dbReference type="NCBI Taxonomy" id="412755"/>
    <lineage>
        <taxon>unclassified sequences</taxon>
        <taxon>metagenomes</taxon>
        <taxon>ecological metagenomes</taxon>
    </lineage>
</organism>
<dbReference type="InterPro" id="IPR028098">
    <property type="entry name" value="Glyco_trans_4-like_N"/>
</dbReference>
<sequence>ALQFCLHLPKAVKEAENENKFDIIHFNDVSYWFLKKRLLKAPNVVTVHHLVKDTIRCLNPSLFSRIRNISGETGLIIPFIQKRCIKYADRIIAVSKFTKKQIIKTYGILPEKIDVVYNGINLDGYSFTEKELEEVKKELNLDEKPLLLFVGRVNDQRKGLDILLKAFKIALVKIDATLLIVGSGDQRKARTLAQSMEILENIVFTGFVDDLTLKKCYALCDVYVCPSRLEGFGLTILEAMAARKPVVATDVGAIPELLKNEENGIVVDLNDIDGLSNVILTFLQKK</sequence>
<dbReference type="GO" id="GO:0016757">
    <property type="term" value="F:glycosyltransferase activity"/>
    <property type="evidence" value="ECO:0007669"/>
    <property type="project" value="InterPro"/>
</dbReference>
<evidence type="ECO:0000256" key="1">
    <source>
        <dbReference type="ARBA" id="ARBA00022679"/>
    </source>
</evidence>
<accession>X1E834</accession>
<dbReference type="PANTHER" id="PTHR46401">
    <property type="entry name" value="GLYCOSYLTRANSFERASE WBBK-RELATED"/>
    <property type="match status" value="1"/>
</dbReference>
<feature type="domain" description="Glycosyltransferase subfamily 4-like N-terminal" evidence="3">
    <location>
        <begin position="9"/>
        <end position="123"/>
    </location>
</feature>
<comment type="caution">
    <text evidence="4">The sequence shown here is derived from an EMBL/GenBank/DDBJ whole genome shotgun (WGS) entry which is preliminary data.</text>
</comment>
<dbReference type="Pfam" id="PF13439">
    <property type="entry name" value="Glyco_transf_4"/>
    <property type="match status" value="1"/>
</dbReference>
<dbReference type="Pfam" id="PF00534">
    <property type="entry name" value="Glycos_transf_1"/>
    <property type="match status" value="1"/>
</dbReference>
<dbReference type="PANTHER" id="PTHR46401:SF2">
    <property type="entry name" value="GLYCOSYLTRANSFERASE WBBK-RELATED"/>
    <property type="match status" value="1"/>
</dbReference>
<evidence type="ECO:0000259" key="2">
    <source>
        <dbReference type="Pfam" id="PF00534"/>
    </source>
</evidence>
<dbReference type="Gene3D" id="3.40.50.2000">
    <property type="entry name" value="Glycogen Phosphorylase B"/>
    <property type="match status" value="2"/>
</dbReference>
<protein>
    <recommendedName>
        <fullName evidence="5">Glycosyl transferase family 1 domain-containing protein</fullName>
    </recommendedName>
</protein>
<dbReference type="InterPro" id="IPR001296">
    <property type="entry name" value="Glyco_trans_1"/>
</dbReference>
<feature type="non-terminal residue" evidence="4">
    <location>
        <position position="1"/>
    </location>
</feature>
<feature type="non-terminal residue" evidence="4">
    <location>
        <position position="286"/>
    </location>
</feature>
<dbReference type="SUPFAM" id="SSF53756">
    <property type="entry name" value="UDP-Glycosyltransferase/glycogen phosphorylase"/>
    <property type="match status" value="1"/>
</dbReference>
<name>X1E834_9ZZZZ</name>
<dbReference type="AlphaFoldDB" id="X1E834"/>